<protein>
    <submittedName>
        <fullName evidence="1">Pectin acetylesterase</fullName>
    </submittedName>
</protein>
<dbReference type="EMBL" id="LXQA010728497">
    <property type="protein sequence ID" value="MCI68001.1"/>
    <property type="molecule type" value="Genomic_DNA"/>
</dbReference>
<evidence type="ECO:0000313" key="2">
    <source>
        <dbReference type="Proteomes" id="UP000265520"/>
    </source>
</evidence>
<organism evidence="1 2">
    <name type="scientific">Trifolium medium</name>
    <dbReference type="NCBI Taxonomy" id="97028"/>
    <lineage>
        <taxon>Eukaryota</taxon>
        <taxon>Viridiplantae</taxon>
        <taxon>Streptophyta</taxon>
        <taxon>Embryophyta</taxon>
        <taxon>Tracheophyta</taxon>
        <taxon>Spermatophyta</taxon>
        <taxon>Magnoliopsida</taxon>
        <taxon>eudicotyledons</taxon>
        <taxon>Gunneridae</taxon>
        <taxon>Pentapetalae</taxon>
        <taxon>rosids</taxon>
        <taxon>fabids</taxon>
        <taxon>Fabales</taxon>
        <taxon>Fabaceae</taxon>
        <taxon>Papilionoideae</taxon>
        <taxon>50 kb inversion clade</taxon>
        <taxon>NPAAA clade</taxon>
        <taxon>Hologalegina</taxon>
        <taxon>IRL clade</taxon>
        <taxon>Trifolieae</taxon>
        <taxon>Trifolium</taxon>
    </lineage>
</organism>
<sequence length="69" mass="7780">KGSTHLSVVAVKNKLTPVWKDLARWGITSLGKGFYEFSFSSLEDVRRVRSIASWNLNPGTLKLFAWSKP</sequence>
<comment type="caution">
    <text evidence="1">The sequence shown here is derived from an EMBL/GenBank/DDBJ whole genome shotgun (WGS) entry which is preliminary data.</text>
</comment>
<keyword evidence="2" id="KW-1185">Reference proteome</keyword>
<name>A0A392U3I1_9FABA</name>
<accession>A0A392U3I1</accession>
<reference evidence="1 2" key="1">
    <citation type="journal article" date="2018" name="Front. Plant Sci.">
        <title>Red Clover (Trifolium pratense) and Zigzag Clover (T. medium) - A Picture of Genomic Similarities and Differences.</title>
        <authorList>
            <person name="Dluhosova J."/>
            <person name="Istvanek J."/>
            <person name="Nedelnik J."/>
            <person name="Repkova J."/>
        </authorList>
    </citation>
    <scope>NUCLEOTIDE SEQUENCE [LARGE SCALE GENOMIC DNA]</scope>
    <source>
        <strain evidence="2">cv. 10/8</strain>
        <tissue evidence="1">Leaf</tissue>
    </source>
</reference>
<dbReference type="Proteomes" id="UP000265520">
    <property type="component" value="Unassembled WGS sequence"/>
</dbReference>
<proteinExistence type="predicted"/>
<evidence type="ECO:0000313" key="1">
    <source>
        <dbReference type="EMBL" id="MCI68001.1"/>
    </source>
</evidence>
<feature type="non-terminal residue" evidence="1">
    <location>
        <position position="1"/>
    </location>
</feature>
<dbReference type="AlphaFoldDB" id="A0A392U3I1"/>